<dbReference type="Pfam" id="PF00144">
    <property type="entry name" value="Beta-lactamase"/>
    <property type="match status" value="1"/>
</dbReference>
<comment type="similarity">
    <text evidence="3 9">Belongs to the class-D beta-lactamase family.</text>
</comment>
<keyword evidence="7 9" id="KW-0046">Antibiotic resistance</keyword>
<dbReference type="GO" id="GO:0008658">
    <property type="term" value="F:penicillin binding"/>
    <property type="evidence" value="ECO:0007669"/>
    <property type="project" value="InterPro"/>
</dbReference>
<evidence type="ECO:0000313" key="13">
    <source>
        <dbReference type="EMBL" id="ACH58991.1"/>
    </source>
</evidence>
<protein>
    <recommendedName>
        <fullName evidence="4 9">Beta-lactamase</fullName>
        <ecNumber evidence="4 9">3.5.2.6</ecNumber>
    </recommendedName>
</protein>
<dbReference type="EMBL" id="EU408352">
    <property type="protein sequence ID" value="ACH58991.1"/>
    <property type="molecule type" value="Genomic_DNA"/>
</dbReference>
<keyword evidence="5 10" id="KW-0732">Signal</keyword>
<dbReference type="InterPro" id="IPR002137">
    <property type="entry name" value="Beta-lactam_class-D_AS"/>
</dbReference>
<gene>
    <name evidence="13" type="primary">blaLRA-13</name>
    <name evidence="13" type="ORF">AKSOIL_0007</name>
</gene>
<dbReference type="EC" id="3.5.2.6" evidence="4 9"/>
<feature type="modified residue" description="N6-carboxylysine" evidence="8">
    <location>
        <position position="55"/>
    </location>
</feature>
<dbReference type="NCBIfam" id="NF033085">
    <property type="entry name" value="bla_class_C"/>
    <property type="match status" value="1"/>
</dbReference>
<dbReference type="PROSITE" id="PS00336">
    <property type="entry name" value="BETA_LACTAMASE_C"/>
    <property type="match status" value="1"/>
</dbReference>
<keyword evidence="6 9" id="KW-0378">Hydrolase</keyword>
<comment type="catalytic activity">
    <reaction evidence="1 9">
        <text>a beta-lactam + H2O = a substituted beta-amino acid</text>
        <dbReference type="Rhea" id="RHEA:20401"/>
        <dbReference type="ChEBI" id="CHEBI:15377"/>
        <dbReference type="ChEBI" id="CHEBI:35627"/>
        <dbReference type="ChEBI" id="CHEBI:140347"/>
        <dbReference type="EC" id="3.5.2.6"/>
    </reaction>
</comment>
<dbReference type="InterPro" id="IPR050491">
    <property type="entry name" value="AmpC-like"/>
</dbReference>
<proteinExistence type="inferred from homology"/>
<evidence type="ECO:0000256" key="5">
    <source>
        <dbReference type="ARBA" id="ARBA00022729"/>
    </source>
</evidence>
<evidence type="ECO:0000256" key="6">
    <source>
        <dbReference type="ARBA" id="ARBA00022801"/>
    </source>
</evidence>
<dbReference type="Gene3D" id="3.40.710.10">
    <property type="entry name" value="DD-peptidase/beta-lactamase superfamily"/>
    <property type="match status" value="2"/>
</dbReference>
<feature type="chain" id="PRO_5002833601" description="Beta-lactamase" evidence="10">
    <location>
        <begin position="23"/>
        <end position="609"/>
    </location>
</feature>
<dbReference type="Pfam" id="PF00905">
    <property type="entry name" value="Transpeptidase"/>
    <property type="match status" value="1"/>
</dbReference>
<reference evidence="13" key="1">
    <citation type="journal article" date="2009" name="ISME J.">
        <title>Functional metagenomics reveals diverse beta-lactamases in a remote Alaskan soil.</title>
        <authorList>
            <person name="Allen H.K."/>
            <person name="Moe L.A."/>
            <person name="Rodbumrer J."/>
            <person name="Gaarder A."/>
            <person name="Handelsman J."/>
        </authorList>
    </citation>
    <scope>NUCLEOTIDE SEQUENCE</scope>
</reference>
<feature type="domain" description="Penicillin-binding protein transpeptidase" evidence="12">
    <location>
        <begin position="26"/>
        <end position="236"/>
    </location>
</feature>
<evidence type="ECO:0000259" key="12">
    <source>
        <dbReference type="Pfam" id="PF00905"/>
    </source>
</evidence>
<dbReference type="GO" id="GO:0008800">
    <property type="term" value="F:beta-lactamase activity"/>
    <property type="evidence" value="ECO:0007669"/>
    <property type="project" value="UniProtKB-UniRule"/>
</dbReference>
<organism evidence="13">
    <name type="scientific">uncultured bacterium BLR13</name>
    <dbReference type="NCBI Taxonomy" id="506515"/>
    <lineage>
        <taxon>Bacteria</taxon>
        <taxon>environmental samples</taxon>
    </lineage>
</organism>
<dbReference type="GO" id="GO:0017001">
    <property type="term" value="P:antibiotic catabolic process"/>
    <property type="evidence" value="ECO:0007669"/>
    <property type="project" value="InterPro"/>
</dbReference>
<dbReference type="CARD" id="ARO:3002484">
    <property type="molecule name" value="LRA-13"/>
    <property type="mechanism identifier" value="ARO:0001004"/>
    <property type="mechanism name" value="antibiotic inactivation"/>
</dbReference>
<evidence type="ECO:0000256" key="2">
    <source>
        <dbReference type="ARBA" id="ARBA00007840"/>
    </source>
</evidence>
<evidence type="ECO:0000256" key="4">
    <source>
        <dbReference type="ARBA" id="ARBA00012865"/>
    </source>
</evidence>
<dbReference type="GO" id="GO:0046677">
    <property type="term" value="P:response to antibiotic"/>
    <property type="evidence" value="ECO:0007669"/>
    <property type="project" value="UniProtKB-UniRule"/>
</dbReference>
<dbReference type="PANTHER" id="PTHR46825:SF8">
    <property type="entry name" value="BETA-LACTAMASE-RELATED"/>
    <property type="match status" value="1"/>
</dbReference>
<feature type="active site" description="Acyl-ester intermediate" evidence="8">
    <location>
        <position position="52"/>
    </location>
</feature>
<dbReference type="InterPro" id="IPR001466">
    <property type="entry name" value="Beta-lactam-related"/>
</dbReference>
<dbReference type="InterPro" id="IPR001460">
    <property type="entry name" value="PCN-bd_Tpept"/>
</dbReference>
<dbReference type="GO" id="GO:0030288">
    <property type="term" value="C:outer membrane-bounded periplasmic space"/>
    <property type="evidence" value="ECO:0007669"/>
    <property type="project" value="InterPro"/>
</dbReference>
<dbReference type="InterPro" id="IPR001586">
    <property type="entry name" value="Beta-lactam_class-C_AS"/>
</dbReference>
<dbReference type="AlphaFoldDB" id="B5L5V6"/>
<evidence type="ECO:0000256" key="9">
    <source>
        <dbReference type="RuleBase" id="RU361140"/>
    </source>
</evidence>
<feature type="signal peptide" evidence="10">
    <location>
        <begin position="1"/>
        <end position="22"/>
    </location>
</feature>
<name>B5L5V6_9BACT</name>
<dbReference type="PANTHER" id="PTHR46825">
    <property type="entry name" value="D-ALANYL-D-ALANINE-CARBOXYPEPTIDASE/ENDOPEPTIDASE AMPH"/>
    <property type="match status" value="1"/>
</dbReference>
<dbReference type="InterPro" id="IPR058136">
    <property type="entry name" value="AmpC"/>
</dbReference>
<dbReference type="InterPro" id="IPR012338">
    <property type="entry name" value="Beta-lactam/transpept-like"/>
</dbReference>
<evidence type="ECO:0000256" key="7">
    <source>
        <dbReference type="ARBA" id="ARBA00023251"/>
    </source>
</evidence>
<evidence type="ECO:0000256" key="10">
    <source>
        <dbReference type="SAM" id="SignalP"/>
    </source>
</evidence>
<comment type="similarity">
    <text evidence="2 9">Belongs to the class-C beta-lactamase family.</text>
</comment>
<evidence type="ECO:0000256" key="3">
    <source>
        <dbReference type="ARBA" id="ARBA00007898"/>
    </source>
</evidence>
<dbReference type="NCBIfam" id="NF000270">
    <property type="entry name" value="bla_class_D_alt"/>
    <property type="match status" value="1"/>
</dbReference>
<evidence type="ECO:0000256" key="8">
    <source>
        <dbReference type="PIRSR" id="PIRSR602137-50"/>
    </source>
</evidence>
<dbReference type="PROSITE" id="PS00337">
    <property type="entry name" value="BETA_LACTAMASE_D"/>
    <property type="match status" value="1"/>
</dbReference>
<evidence type="ECO:0000256" key="1">
    <source>
        <dbReference type="ARBA" id="ARBA00001526"/>
    </source>
</evidence>
<feature type="domain" description="Beta-lactamase-related" evidence="11">
    <location>
        <begin position="258"/>
        <end position="605"/>
    </location>
</feature>
<evidence type="ECO:0000259" key="11">
    <source>
        <dbReference type="Pfam" id="PF00144"/>
    </source>
</evidence>
<accession>B5L5V6</accession>
<dbReference type="RefSeq" id="WP_063839877.1">
    <property type="nucleotide sequence ID" value="NG_047216.1"/>
</dbReference>
<sequence>MNFRHIVMAALCGLAWTPAIHATEVCIAIAEAGTGAVLVQRGDCQRQVTPASTFKIAISLMGYDSGFLKDAHAPKLPFRPGYVDWRPSWREPTDPAKWMSDSVVWYSQQVTKSLGMQRFADYTRNFKYGNADVSGDAENDGLSMSWISSSLRISPLEQLAFLDKIVNRRLGVSAHAYDMTAQLTKFDQPPAGWRINGKTGAASGYGWYVGWASKGSRTFVFAHLMQRDATQPQDVSAGVLARDEFLKELPGLMIKDMVDRAVQPLMKKYDIPGMAVAVTDNGKNYFFNYGLASRETGQAVTSHTLFEIGSLSKTMAATLTSYAQVNGQLALTDTVSRHMPKLRGGGFDKISLLNLGTHTAGDFPMQVPDHIETYEQLMEYYKNWKPGVAAGGARTYSNLTVGLLGIITAQSMGMPFAEAMENRLFPQLGMHHSYINVPAAEMKNYAQGYNQANAPVRINPAVLATEAYGVKTDAADLIRFVDANMGLVKLDEKLQRAVTGTHTAYFKTGELTQDLIWEQYPAASKLDRMLAGVSEKMVFESNPATRLAPPMPPQADVLINKTGSTGGFGAYALFNPGKKTGIVMLANKSYPGAERVTAAWHILDQLDQR</sequence>
<dbReference type="SUPFAM" id="SSF56601">
    <property type="entry name" value="beta-lactamase/transpeptidase-like"/>
    <property type="match status" value="2"/>
</dbReference>